<gene>
    <name evidence="7" type="ORF">PV328_000357</name>
</gene>
<keyword evidence="6" id="KW-0472">Membrane</keyword>
<keyword evidence="8" id="KW-1185">Reference proteome</keyword>
<comment type="function">
    <text evidence="4">Involved in nonsense-mediated decay (NMD) of mRNAs containing premature stop codons.</text>
</comment>
<evidence type="ECO:0000256" key="2">
    <source>
        <dbReference type="ARBA" id="ARBA00023161"/>
    </source>
</evidence>
<dbReference type="Pfam" id="PF10220">
    <property type="entry name" value="Smg8_Smg9"/>
    <property type="match status" value="1"/>
</dbReference>
<feature type="transmembrane region" description="Helical" evidence="6">
    <location>
        <begin position="1243"/>
        <end position="1270"/>
    </location>
</feature>
<protein>
    <recommendedName>
        <fullName evidence="3 4">Nonsense-mediated mRNA decay factor SMG8</fullName>
    </recommendedName>
</protein>
<evidence type="ECO:0000256" key="6">
    <source>
        <dbReference type="SAM" id="Phobius"/>
    </source>
</evidence>
<dbReference type="GO" id="GO:0000184">
    <property type="term" value="P:nuclear-transcribed mRNA catabolic process, nonsense-mediated decay"/>
    <property type="evidence" value="ECO:0007669"/>
    <property type="project" value="UniProtKB-UniRule"/>
</dbReference>
<dbReference type="PANTHER" id="PTHR13091">
    <property type="entry name" value="AMPLIFIED IN BREAST CANCER 2-RELATED"/>
    <property type="match status" value="1"/>
</dbReference>
<comment type="caution">
    <text evidence="7">The sequence shown here is derived from an EMBL/GenBank/DDBJ whole genome shotgun (WGS) entry which is preliminary data.</text>
</comment>
<evidence type="ECO:0000256" key="1">
    <source>
        <dbReference type="ARBA" id="ARBA00006443"/>
    </source>
</evidence>
<comment type="similarity">
    <text evidence="1 4">Belongs to the SMG8 family.</text>
</comment>
<organism evidence="7 8">
    <name type="scientific">Microctonus aethiopoides</name>
    <dbReference type="NCBI Taxonomy" id="144406"/>
    <lineage>
        <taxon>Eukaryota</taxon>
        <taxon>Metazoa</taxon>
        <taxon>Ecdysozoa</taxon>
        <taxon>Arthropoda</taxon>
        <taxon>Hexapoda</taxon>
        <taxon>Insecta</taxon>
        <taxon>Pterygota</taxon>
        <taxon>Neoptera</taxon>
        <taxon>Endopterygota</taxon>
        <taxon>Hymenoptera</taxon>
        <taxon>Apocrita</taxon>
        <taxon>Ichneumonoidea</taxon>
        <taxon>Braconidae</taxon>
        <taxon>Euphorinae</taxon>
        <taxon>Microctonus</taxon>
    </lineage>
</organism>
<sequence>MRPRKFLLPCIAEGGLTNNDGKVVVISIIGKSNFHAKGCKTEMIGTDLLVDLTDHPKVNNNTFCNIEGCYNAKERVIYLHLRGFMDSQTLVTQYDNFMEKLKCKDFLSAWAYMREKYAKALLVLFHISHMIIVSHPTHTFDVSYVRLFKALDQIRQKTSLSLSSILGKISGLPKCWITNSRPCSPRVLFYFETCPETLKDTGENSSSIKMLEHSLEDQIYHVLKENHIVHNISSYCLFAIPANQEFVYIHTGTTESRDIYGYMLNKLIESCKVSSNGAASRSLVNPEKNFNTMALKKETRSFLSFLQPHIDLAFSKGFDDNSKVGRHSIASHFEIPSVSTFFEVANAVYDFFIRGTDKNLSALHGLLNTDVKFSKSRCNEVLPRALLTYRENLPQHYGRAYHESKLAHAMAVFEMHARGPLFDEFSEKLQLECDKHWRAGRQMCEVLSLTGNPCTNPLHKGGGEGSGGGISETRDDESELPMMEHCSGVRYVCACNCGRCQGPREDPFNLRHANHDWFQLMAKQCGCSQLESIEFPVFQPSTHNFKAAQLFPGTNRKDSCSRVDFSNVQGQTQACSPTDSPLHDNIEGYGSGGQSQSGSDPAGVEAQRLANKTTLTPNDAQKVVIQVSDTDIENAKEKELLRQPSTTEYLPGMLHTESPAGLLPQFASWSLVCLGPSSLYSHNLGLQHQTGVLPTSAFLLPWDVTVRLEHQKDRGSFWPMVGDHQAHSYNARGKSFQNSNALKCRKSKGGKEFVVKIFVGVEYECPRGHRFMAAAPDKVLKATGNGIVKDSGNKVTSSTADMPLYFQCPCRQPKPLIAQLMRIHVVTPKAPVHVTLNPRIQPGPPPCPIFVTGCEEPIKLSQSAYWVLRLPYVYMSEKGPYLAPKEPVPISHGRLLAGIEPKEEANVLVADGIPLISIPYEAMTDDEKFLQEAAKITDIQISSPLETCQHKVVMKIRTSCSAMTEEELAKLSVNLLNCQSAVEGRKIFPCTESMSLKQCTTNMDADMWNAYHLMSNRARAVCYSARSTQFRALTELTVNKLMQSARMQIDTLSSLKESHERLEDQTLKALSSLSSGNKVLLEQQQYLKDAQASAHNLVANNLRELNNEKALIRSGHAQLSMMTEDIKKRLEKASELLMSQTFESQNNHRELLDDLLNIQQQAQSIWDKIETSTNRIVAQNAEAAAQYEQTLKKLEKINGTIHFIWNVTETMRAEVDEKLGWITEYIGNTGEHLQKIYRISLHIVYLLGAMIIAAFLNAPFLTRATIMGMIPLNLVTYLKHGMNACLDFTSLTFLIFLITGMHFIMIGIQYIFGISQKKNKLINDAEDNNQTTINGHYSPHSSTPHHPKKIKIPLKIQLMNTFNDLYRFIYRKLINCKDKIMSLAQLIVLWYHGDAIQTEELSCSYLPSKKNREAIVDDLQKDYSMLSDDCSDLEDSENITEPIVELNESEDTHDNGVLRHRWDGPQGPNSTYIHYSIPSRSVSPNILAEVRTLCAALTKTGSKCRSRAQQGRYFCGRHSQGSSILGD</sequence>
<feature type="region of interest" description="Disordered" evidence="5">
    <location>
        <begin position="457"/>
        <end position="477"/>
    </location>
</feature>
<evidence type="ECO:0000256" key="3">
    <source>
        <dbReference type="ARBA" id="ARBA00029509"/>
    </source>
</evidence>
<evidence type="ECO:0000313" key="8">
    <source>
        <dbReference type="Proteomes" id="UP001168990"/>
    </source>
</evidence>
<dbReference type="Proteomes" id="UP001168990">
    <property type="component" value="Unassembled WGS sequence"/>
</dbReference>
<evidence type="ECO:0000256" key="5">
    <source>
        <dbReference type="SAM" id="MobiDB-lite"/>
    </source>
</evidence>
<name>A0AA39KWC9_9HYME</name>
<keyword evidence="6" id="KW-0812">Transmembrane</keyword>
<keyword evidence="2 4" id="KW-0866">Nonsense-mediated mRNA decay</keyword>
<evidence type="ECO:0000313" key="7">
    <source>
        <dbReference type="EMBL" id="KAK0176199.1"/>
    </source>
</evidence>
<dbReference type="EMBL" id="JAQQBS010000001">
    <property type="protein sequence ID" value="KAK0176199.1"/>
    <property type="molecule type" value="Genomic_DNA"/>
</dbReference>
<feature type="transmembrane region" description="Helical" evidence="6">
    <location>
        <begin position="1290"/>
        <end position="1312"/>
    </location>
</feature>
<reference evidence="7" key="2">
    <citation type="submission" date="2023-03" db="EMBL/GenBank/DDBJ databases">
        <authorList>
            <person name="Inwood S.N."/>
            <person name="Skelly J.G."/>
            <person name="Guhlin J."/>
            <person name="Harrop T.W.R."/>
            <person name="Goldson S.G."/>
            <person name="Dearden P.K."/>
        </authorList>
    </citation>
    <scope>NUCLEOTIDE SEQUENCE</scope>
    <source>
        <strain evidence="7">Irish</strain>
        <tissue evidence="7">Whole body</tissue>
    </source>
</reference>
<dbReference type="PANTHER" id="PTHR13091:SF0">
    <property type="entry name" value="NONSENSE-MEDIATED MRNA DECAY FACTOR SMG8"/>
    <property type="match status" value="1"/>
</dbReference>
<accession>A0AA39KWC9</accession>
<keyword evidence="6" id="KW-1133">Transmembrane helix</keyword>
<reference evidence="7" key="1">
    <citation type="journal article" date="2023" name="bioRxiv">
        <title>Scaffold-level genome assemblies of two parasitoid biocontrol wasps reveal the parthenogenesis mechanism and an associated novel virus.</title>
        <authorList>
            <person name="Inwood S."/>
            <person name="Skelly J."/>
            <person name="Guhlin J."/>
            <person name="Harrop T."/>
            <person name="Goldson S."/>
            <person name="Dearden P."/>
        </authorList>
    </citation>
    <scope>NUCLEOTIDE SEQUENCE</scope>
    <source>
        <strain evidence="7">Irish</strain>
        <tissue evidence="7">Whole body</tissue>
    </source>
</reference>
<proteinExistence type="inferred from homology"/>
<dbReference type="InterPro" id="IPR019354">
    <property type="entry name" value="SMG8-like"/>
</dbReference>
<evidence type="ECO:0000256" key="4">
    <source>
        <dbReference type="RuleBase" id="RU367133"/>
    </source>
</evidence>
<feature type="region of interest" description="Disordered" evidence="5">
    <location>
        <begin position="571"/>
        <end position="605"/>
    </location>
</feature>